<dbReference type="InterPro" id="IPR045122">
    <property type="entry name" value="Csc1-like"/>
</dbReference>
<keyword evidence="3" id="KW-0645">Protease</keyword>
<keyword evidence="2" id="KW-1133">Transmembrane helix</keyword>
<evidence type="ECO:0000313" key="3">
    <source>
        <dbReference type="EMBL" id="CAB9522978.1"/>
    </source>
</evidence>
<feature type="region of interest" description="Disordered" evidence="1">
    <location>
        <begin position="1423"/>
        <end position="1463"/>
    </location>
</feature>
<name>A0A9N8ELP7_9STRA</name>
<proteinExistence type="predicted"/>
<feature type="transmembrane region" description="Helical" evidence="2">
    <location>
        <begin position="483"/>
        <end position="504"/>
    </location>
</feature>
<dbReference type="PANTHER" id="PTHR13018">
    <property type="entry name" value="PROBABLE MEMBRANE PROTEIN DUF221-RELATED"/>
    <property type="match status" value="1"/>
</dbReference>
<keyword evidence="3" id="KW-0378">Hydrolase</keyword>
<feature type="compositionally biased region" description="Acidic residues" evidence="1">
    <location>
        <begin position="84"/>
        <end position="115"/>
    </location>
</feature>
<dbReference type="GO" id="GO:0008233">
    <property type="term" value="F:peptidase activity"/>
    <property type="evidence" value="ECO:0007669"/>
    <property type="project" value="UniProtKB-KW"/>
</dbReference>
<dbReference type="Proteomes" id="UP001153069">
    <property type="component" value="Unassembled WGS sequence"/>
</dbReference>
<feature type="region of interest" description="Disordered" evidence="1">
    <location>
        <begin position="62"/>
        <end position="115"/>
    </location>
</feature>
<comment type="caution">
    <text evidence="3">The sequence shown here is derived from an EMBL/GenBank/DDBJ whole genome shotgun (WGS) entry which is preliminary data.</text>
</comment>
<feature type="compositionally biased region" description="Acidic residues" evidence="1">
    <location>
        <begin position="1429"/>
        <end position="1452"/>
    </location>
</feature>
<protein>
    <submittedName>
        <fullName evidence="3">Protease</fullName>
    </submittedName>
</protein>
<feature type="compositionally biased region" description="Low complexity" evidence="1">
    <location>
        <begin position="67"/>
        <end position="83"/>
    </location>
</feature>
<sequence length="1463" mass="162276">METYKDEPSNSNSEQDLGVEIGINEGDSRRGVTSLTVMIGSWDSEAEINTDYGYHSLGLEEGSALEGSQSTSFTGTSLLTGVAEEPEEEEEGGEDVIEGDPESPEDLPGDEEEGLEVDSVVQPLEQAPREDQEGPLPLDASKPPVKRRMVSFNADIPDDDEGEEDDQFPMEQEQFLQEDLSDESEGAETIDFLLDPLEEMTWGRRIALSMMHKYSWYNPYLGKEMDFQKDSQDDFSYASSDRGLKKSSLKRSKRHLVETTEKEIPSLEKAWTFFEHITLPRYLYNEKADAATQERCLVRTCRDLLFLSGKTKETFPMSIMGERHLATRLYDPKITPVSQMGNFGLGVGLYFSTLRALMFLTFICGLMSIPNFVFYSSAEYSQEQPNVSTLLKGSAICTNTKWVPCPDCGTDVVTALNTISAAHLLAFAAKPPVGRDDMDLQRTGFVVANVTSENEDGSSTKSSQFLFFALRNLCTGATIENGMVSFGTLLLFVFGMIVLNVYLANVEISLIEEMQRASNYAIMISNPPADARDPEEWKQFFEEAFEDAHVTTCTVAVDNDLLVKTLVERRECMKALKSQLPPGTRLDTLTLARVSAESERNRKGFEKMIIPFFPGVPELYGRVASLNIKCQGLAQLNHDAKKVYVVFEKEASQREAMKALTVGHLQTKRNDTSALKDPKFLFRGKHVLRVKQPDEPSSIRWQDMNAPYRLRVKQQTTTFLLTGGSIAGIAVIITTLSNIEPLYGTAAIATANVCFPEVAKWVVSRYEAHRTAEDKQVSLYFKISASRIVNTSILLTIITPFTRTLNNDDGLIYLVYSQFLAEIVSANFLQLTDMWENFKRHCIAPRMPSQDGMNLQMKGYPMELAERYTNITKLVCLCVWYYSIFPAAFFLCSLSLYINIYVDKFAVMRCWKRAPKLGTKLSRVSRRFVFTWMVVVMIVVSGFFYAGFPFDQLCQTEGETIDSSYVGEWEITTIESTLNENQAWWLGYWNSEEEDQTIHVVVNEGDPAFHVCPQSFLRGFWEEGESFFSEDQQTLVYVYGYASCFLCAGLLLWWFLSFLASFRGLFRGRYKEPKRRDRGISFSDVDLISTYIPQVKSTYFSYPLLVCDVEQVKDETLFSWNDPDCFYEDYDLTKDAKKLIHGLDLGEKVVFSQIGHWPPIRDENFVMGDESEFLEHDVLGETFATVVAPALKSLKLTSTATKVAAKTSAMAAKTSAVAAKSATKVAAKTTKAATKATAKASAHAAAATTKATMKGMNATTKATMKGVNATAKGTMKGMNATAKGTMKGMNATTKATMKGMNATTKATMKGVNVTTKVTASAAKFTGKTALKTTSQMAKTSGKLAGKTGKLAGKSASFATNATAGSLSAASSLAKKSGKMTTSLARSTAKSTRNVAGKSFKAASSVARMDAAKSSRNFLTKSMRSMGSFSDDDMDDSDMESVADESEDEEEEVERLTLLPGEAF</sequence>
<keyword evidence="2" id="KW-0472">Membrane</keyword>
<evidence type="ECO:0000256" key="1">
    <source>
        <dbReference type="SAM" id="MobiDB-lite"/>
    </source>
</evidence>
<dbReference type="EMBL" id="CAICTM010001361">
    <property type="protein sequence ID" value="CAB9522978.1"/>
    <property type="molecule type" value="Genomic_DNA"/>
</dbReference>
<keyword evidence="4" id="KW-1185">Reference proteome</keyword>
<dbReference type="PANTHER" id="PTHR13018:SF5">
    <property type="entry name" value="RE44586P"/>
    <property type="match status" value="1"/>
</dbReference>
<feature type="region of interest" description="Disordered" evidence="1">
    <location>
        <begin position="1"/>
        <end position="25"/>
    </location>
</feature>
<gene>
    <name evidence="3" type="ORF">SEMRO_1363_G266330.1</name>
</gene>
<dbReference type="GO" id="GO:0006508">
    <property type="term" value="P:proteolysis"/>
    <property type="evidence" value="ECO:0007669"/>
    <property type="project" value="UniProtKB-KW"/>
</dbReference>
<dbReference type="OrthoDB" id="197892at2759"/>
<organism evidence="3 4">
    <name type="scientific">Seminavis robusta</name>
    <dbReference type="NCBI Taxonomy" id="568900"/>
    <lineage>
        <taxon>Eukaryota</taxon>
        <taxon>Sar</taxon>
        <taxon>Stramenopiles</taxon>
        <taxon>Ochrophyta</taxon>
        <taxon>Bacillariophyta</taxon>
        <taxon>Bacillariophyceae</taxon>
        <taxon>Bacillariophycidae</taxon>
        <taxon>Naviculales</taxon>
        <taxon>Naviculaceae</taxon>
        <taxon>Seminavis</taxon>
    </lineage>
</organism>
<dbReference type="GO" id="GO:0005886">
    <property type="term" value="C:plasma membrane"/>
    <property type="evidence" value="ECO:0007669"/>
    <property type="project" value="TreeGrafter"/>
</dbReference>
<feature type="transmembrane region" description="Helical" evidence="2">
    <location>
        <begin position="928"/>
        <end position="948"/>
    </location>
</feature>
<feature type="transmembrane region" description="Helical" evidence="2">
    <location>
        <begin position="1038"/>
        <end position="1066"/>
    </location>
</feature>
<accession>A0A9N8ELP7</accession>
<dbReference type="GO" id="GO:0005227">
    <property type="term" value="F:calcium-activated cation channel activity"/>
    <property type="evidence" value="ECO:0007669"/>
    <property type="project" value="InterPro"/>
</dbReference>
<reference evidence="3" key="1">
    <citation type="submission" date="2020-06" db="EMBL/GenBank/DDBJ databases">
        <authorList>
            <consortium name="Plant Systems Biology data submission"/>
        </authorList>
    </citation>
    <scope>NUCLEOTIDE SEQUENCE</scope>
    <source>
        <strain evidence="3">D6</strain>
    </source>
</reference>
<feature type="transmembrane region" description="Helical" evidence="2">
    <location>
        <begin position="718"/>
        <end position="736"/>
    </location>
</feature>
<keyword evidence="2" id="KW-0812">Transmembrane</keyword>
<evidence type="ECO:0000256" key="2">
    <source>
        <dbReference type="SAM" id="Phobius"/>
    </source>
</evidence>
<evidence type="ECO:0000313" key="4">
    <source>
        <dbReference type="Proteomes" id="UP001153069"/>
    </source>
</evidence>
<feature type="transmembrane region" description="Helical" evidence="2">
    <location>
        <begin position="879"/>
        <end position="902"/>
    </location>
</feature>